<dbReference type="InterPro" id="IPR022385">
    <property type="entry name" value="Rhs_assc_core"/>
</dbReference>
<dbReference type="PANTHER" id="PTHR32305:SF15">
    <property type="entry name" value="PROTEIN RHSA-RELATED"/>
    <property type="match status" value="1"/>
</dbReference>
<dbReference type="InterPro" id="IPR031325">
    <property type="entry name" value="RHS_repeat"/>
</dbReference>
<dbReference type="InterPro" id="IPR050708">
    <property type="entry name" value="T6SS_VgrG/RHS"/>
</dbReference>
<reference evidence="1" key="1">
    <citation type="submission" date="2023-07" db="EMBL/GenBank/DDBJ databases">
        <title>Two novel species in the genus Flavivirga.</title>
        <authorList>
            <person name="Kwon K."/>
        </authorList>
    </citation>
    <scope>NUCLEOTIDE SEQUENCE</scope>
    <source>
        <strain evidence="1">KACC 14158</strain>
    </source>
</reference>
<dbReference type="NCBIfam" id="NF045639">
    <property type="entry name" value="GCX_COOH"/>
    <property type="match status" value="1"/>
</dbReference>
<dbReference type="Pfam" id="PF05593">
    <property type="entry name" value="RHS_repeat"/>
    <property type="match status" value="1"/>
</dbReference>
<dbReference type="Proteomes" id="UP001176806">
    <property type="component" value="Unassembled WGS sequence"/>
</dbReference>
<dbReference type="Pfam" id="PF09533">
    <property type="entry name" value="DUF2380"/>
    <property type="match status" value="1"/>
</dbReference>
<dbReference type="InterPro" id="IPR011755">
    <property type="entry name" value="CHP02269_MYXXA"/>
</dbReference>
<evidence type="ECO:0000313" key="2">
    <source>
        <dbReference type="Proteomes" id="UP001176806"/>
    </source>
</evidence>
<dbReference type="PANTHER" id="PTHR32305">
    <property type="match status" value="1"/>
</dbReference>
<proteinExistence type="predicted"/>
<keyword evidence="2" id="KW-1185">Reference proteome</keyword>
<comment type="caution">
    <text evidence="1">The sequence shown here is derived from an EMBL/GenBank/DDBJ whole genome shotgun (WGS) entry which is preliminary data.</text>
</comment>
<dbReference type="RefSeq" id="WP_303301655.1">
    <property type="nucleotide sequence ID" value="NZ_BAABDA010000050.1"/>
</dbReference>
<protein>
    <submittedName>
        <fullName evidence="1">RHS repeat-associated core domain-containing protein</fullName>
    </submittedName>
</protein>
<dbReference type="InterPro" id="IPR055015">
    <property type="entry name" value="GCX_COOH"/>
</dbReference>
<dbReference type="Gene3D" id="2.180.10.10">
    <property type="entry name" value="RHS repeat-associated core"/>
    <property type="match status" value="1"/>
</dbReference>
<dbReference type="NCBIfam" id="TIGR03696">
    <property type="entry name" value="Rhs_assc_core"/>
    <property type="match status" value="1"/>
</dbReference>
<evidence type="ECO:0000313" key="1">
    <source>
        <dbReference type="EMBL" id="MDO5974517.1"/>
    </source>
</evidence>
<accession>A0ABT8WNK6</accession>
<sequence>MKRKSKKIATVLFFLLINVTIGFSQCYPIIESTNEGSIEAIFENSYLQSETKTLDYNLQPPWCNSTITYSGWYWFVDENNEQISTLTFPDWFTINVDDYYEKITITCNQNTTGQLRYYFVNVLFEVYEEGNYSVTDYGPLYITIVQDPESNGYTWYPDSDGDSFGDYNKDGIIHTSNSSPPSEYTSYVNNNDDRCPDDYHTTNNGCETGYVYENNNWIIAKTYNINGTLKTYSKAYFNEFGKGTQNQTLDAKTGRIWANQTLYDTQGRPALSTLSAPVNESGVFLHKSGFMKNNIGFNYNNADFETDPENPSSVGTATNTLGRYYSELNDDDYEEGNDYQDITDYPFYRTIYSELNSGTALKVLGGNKINGEWKHGYTFSMPAGNELSQSAAFNDPSYTVSDTRKIVKTISRDVHDTEVVVFTDSDGKTLAAARVGGTLNPNKTTITIREQGFVDVHIPKGTIGFNINPVSGITTEVYDLITEQITTKTTNSLSSGFYRVSVTNLDNYDPTTNPVTIDCNNNYYDYSLNEYDDAGRLTASYQPVGNTKAEKPVTTYNYNVLGQLTNTTSPDGGTATFKYRKDGQIRFSQNSKQALAGEFSYTDYDDLGRPIESGVAVGDFNNLDPDAATFTASSKKEQQYTDYDDLESSDLSVLSGVTGNYSNPKFLAGNVAKTKNNNTTTWYSYDVYGRVEWIVQDITGLGIKTIDYTYDPITGVVTQVDYQKNVSAERFIHRYTYDTVDNSLVKVETSTNGTAYTTHADYEYYETGLLKRIEIATLNGTPLQGIDYVYNLNGQLKSINHPSLAATDDPGKDSNDLFGMQIDYHKNDYTRPTSNIETTTYGEDQYNGNIKGVRWNNDAYHAGTDKEAVYEYRYNKNNWLTDANFGSYSPPLVSASGNTDKISTAVITNGDTLNIIAKSSITLQPNFHAQAGSNFSAKIVTGEVDFQSNNNDYDVTSITYDANGNIQTLKRNKNGGIGNNAMDNLTYTYKTDKPNQLLRVDDAAGEVLAGKDIGDQDGENYEYNEIGQLVKNNEEGIEYVYNASGLVTEIKKNDVTLVKFFYNDKGHRVKKESYISGNINYTEHYIRDAAGTALAIYRDGQVTEHNIYGANRLGVYYRAGSHSVYQITDHLGNVRAVVERAGSTAVAVVNTDYYPFGMPMPNRNVEGNYRYGYQGEFAEKEPEIGSGINSFQLRLYDSRIGRWISPDPYGEFHSPYLAMGNNPASNIDPSGGCINKSGRECEYSVLTGKATGAGGHEWTKDFSNGVSWSDSAFKDYGAWIFRTDYKHEPTQTGAAIPMFPISPIDMFAQATLPNLIEPDSNNQLAILAVTIASKGKVKPTTSVSFGKQLLLAPVKTHKHHIFNKFRGNNPATQKYRDFFKKHKIKVDDHTIKISAETHKKIHAAGNNWTTKWKKWIDKNPNASTKDVYQQGGKMLDEYGVNHVPIIKY</sequence>
<organism evidence="1 2">
    <name type="scientific">Flavivirga jejuensis</name>
    <dbReference type="NCBI Taxonomy" id="870487"/>
    <lineage>
        <taxon>Bacteria</taxon>
        <taxon>Pseudomonadati</taxon>
        <taxon>Bacteroidota</taxon>
        <taxon>Flavobacteriia</taxon>
        <taxon>Flavobacteriales</taxon>
        <taxon>Flavobacteriaceae</taxon>
        <taxon>Flavivirga</taxon>
    </lineage>
</organism>
<dbReference type="EMBL" id="JAUOEL010000003">
    <property type="protein sequence ID" value="MDO5974517.1"/>
    <property type="molecule type" value="Genomic_DNA"/>
</dbReference>
<gene>
    <name evidence="1" type="ORF">Q4Q40_10000</name>
</gene>
<name>A0ABT8WNK6_9FLAO</name>